<feature type="domain" description="Cytochrome b561 bacterial/Ni-hydrogenase" evidence="16">
    <location>
        <begin position="157"/>
        <end position="335"/>
    </location>
</feature>
<dbReference type="InterPro" id="IPR011577">
    <property type="entry name" value="Cyt_b561_bac/Ni-Hgenase"/>
</dbReference>
<feature type="transmembrane region" description="Helical" evidence="14">
    <location>
        <begin position="209"/>
        <end position="229"/>
    </location>
</feature>
<dbReference type="NCBIfam" id="TIGR01583">
    <property type="entry name" value="formate-DH-gamm"/>
    <property type="match status" value="1"/>
</dbReference>
<dbReference type="EMBL" id="JAZIBG010000056">
    <property type="protein sequence ID" value="MEF7617241.1"/>
    <property type="molecule type" value="Genomic_DNA"/>
</dbReference>
<dbReference type="GO" id="GO:0009061">
    <property type="term" value="P:anaerobic respiration"/>
    <property type="evidence" value="ECO:0007669"/>
    <property type="project" value="TreeGrafter"/>
</dbReference>
<proteinExistence type="inferred from homology"/>
<accession>A0AAW9QJ08</accession>
<keyword evidence="18" id="KW-1185">Reference proteome</keyword>
<comment type="similarity">
    <text evidence="3">Belongs to the formate dehydrogenase gamma subunit family.</text>
</comment>
<feature type="transmembrane region" description="Helical" evidence="14">
    <location>
        <begin position="305"/>
        <end position="326"/>
    </location>
</feature>
<dbReference type="Proteomes" id="UP001336250">
    <property type="component" value="Unassembled WGS sequence"/>
</dbReference>
<name>A0AAW9QJ08_9BURK</name>
<evidence type="ECO:0000256" key="10">
    <source>
        <dbReference type="ARBA" id="ARBA00022989"/>
    </source>
</evidence>
<evidence type="ECO:0000256" key="3">
    <source>
        <dbReference type="ARBA" id="ARBA00010747"/>
    </source>
</evidence>
<evidence type="ECO:0000256" key="11">
    <source>
        <dbReference type="ARBA" id="ARBA00023004"/>
    </source>
</evidence>
<dbReference type="GO" id="GO:0009326">
    <property type="term" value="C:formate dehydrogenase complex"/>
    <property type="evidence" value="ECO:0007669"/>
    <property type="project" value="InterPro"/>
</dbReference>
<organism evidence="17 18">
    <name type="scientific">Aquincola agrisoli</name>
    <dbReference type="NCBI Taxonomy" id="3119538"/>
    <lineage>
        <taxon>Bacteria</taxon>
        <taxon>Pseudomonadati</taxon>
        <taxon>Pseudomonadota</taxon>
        <taxon>Betaproteobacteria</taxon>
        <taxon>Burkholderiales</taxon>
        <taxon>Sphaerotilaceae</taxon>
        <taxon>Aquincola</taxon>
    </lineage>
</organism>
<dbReference type="GO" id="GO:0036397">
    <property type="term" value="F:formate dehydrogenase (quinone) activity"/>
    <property type="evidence" value="ECO:0007669"/>
    <property type="project" value="TreeGrafter"/>
</dbReference>
<dbReference type="GO" id="GO:0022904">
    <property type="term" value="P:respiratory electron transport chain"/>
    <property type="evidence" value="ECO:0007669"/>
    <property type="project" value="InterPro"/>
</dbReference>
<evidence type="ECO:0000256" key="7">
    <source>
        <dbReference type="ARBA" id="ARBA00022692"/>
    </source>
</evidence>
<reference evidence="17 18" key="1">
    <citation type="submission" date="2024-02" db="EMBL/GenBank/DDBJ databases">
        <title>Genome sequence of Aquincola sp. MAHUQ-54.</title>
        <authorList>
            <person name="Huq M.A."/>
        </authorList>
    </citation>
    <scope>NUCLEOTIDE SEQUENCE [LARGE SCALE GENOMIC DNA]</scope>
    <source>
        <strain evidence="17 18">MAHUQ-54</strain>
    </source>
</reference>
<keyword evidence="12 14" id="KW-0472">Membrane</keyword>
<keyword evidence="17" id="KW-0560">Oxidoreductase</keyword>
<evidence type="ECO:0000256" key="6">
    <source>
        <dbReference type="ARBA" id="ARBA00022617"/>
    </source>
</evidence>
<keyword evidence="4" id="KW-0813">Transport</keyword>
<dbReference type="InterPro" id="IPR016174">
    <property type="entry name" value="Di-haem_cyt_TM"/>
</dbReference>
<dbReference type="SUPFAM" id="SSF81342">
    <property type="entry name" value="Transmembrane di-heme cytochromes"/>
    <property type="match status" value="1"/>
</dbReference>
<keyword evidence="15" id="KW-0732">Signal</keyword>
<dbReference type="Gene3D" id="1.20.950.20">
    <property type="entry name" value="Transmembrane di-heme cytochromes, Chain C"/>
    <property type="match status" value="1"/>
</dbReference>
<comment type="cofactor">
    <cofactor evidence="1">
        <name>heme</name>
        <dbReference type="ChEBI" id="CHEBI:30413"/>
    </cofactor>
</comment>
<dbReference type="GO" id="GO:0046872">
    <property type="term" value="F:metal ion binding"/>
    <property type="evidence" value="ECO:0007669"/>
    <property type="project" value="UniProtKB-KW"/>
</dbReference>
<dbReference type="RefSeq" id="WP_332293007.1">
    <property type="nucleotide sequence ID" value="NZ_JAZIBG010000056.1"/>
</dbReference>
<protein>
    <submittedName>
        <fullName evidence="17">Formate dehydrogenase subunit gamma</fullName>
        <ecNumber evidence="17">1.17.1.9</ecNumber>
    </submittedName>
</protein>
<evidence type="ECO:0000256" key="9">
    <source>
        <dbReference type="ARBA" id="ARBA00022982"/>
    </source>
</evidence>
<evidence type="ECO:0000256" key="4">
    <source>
        <dbReference type="ARBA" id="ARBA00022448"/>
    </source>
</evidence>
<keyword evidence="11" id="KW-0408">Iron</keyword>
<comment type="subcellular location">
    <subcellularLocation>
        <location evidence="2">Cell membrane</location>
        <topology evidence="2">Multi-pass membrane protein</topology>
    </subcellularLocation>
</comment>
<evidence type="ECO:0000256" key="12">
    <source>
        <dbReference type="ARBA" id="ARBA00023136"/>
    </source>
</evidence>
<evidence type="ECO:0000313" key="17">
    <source>
        <dbReference type="EMBL" id="MEF7617241.1"/>
    </source>
</evidence>
<evidence type="ECO:0000259" key="16">
    <source>
        <dbReference type="Pfam" id="PF01292"/>
    </source>
</evidence>
<evidence type="ECO:0000256" key="13">
    <source>
        <dbReference type="SAM" id="MobiDB-lite"/>
    </source>
</evidence>
<keyword evidence="5" id="KW-1003">Cell membrane</keyword>
<dbReference type="GO" id="GO:0005886">
    <property type="term" value="C:plasma membrane"/>
    <property type="evidence" value="ECO:0007669"/>
    <property type="project" value="UniProtKB-SubCell"/>
</dbReference>
<comment type="caution">
    <text evidence="17">The sequence shown here is derived from an EMBL/GenBank/DDBJ whole genome shotgun (WGS) entry which is preliminary data.</text>
</comment>
<dbReference type="GO" id="GO:0008863">
    <property type="term" value="F:formate dehydrogenase (NAD+) activity"/>
    <property type="evidence" value="ECO:0007669"/>
    <property type="project" value="UniProtKB-EC"/>
</dbReference>
<evidence type="ECO:0000313" key="18">
    <source>
        <dbReference type="Proteomes" id="UP001336250"/>
    </source>
</evidence>
<evidence type="ECO:0000256" key="15">
    <source>
        <dbReference type="SAM" id="SignalP"/>
    </source>
</evidence>
<dbReference type="PANTHER" id="PTHR30074">
    <property type="entry name" value="FORMATE DEHYDROGENASE, NITRATE-INDUCIBLE, CYTOCHROME B556 FDN SUBUNIT"/>
    <property type="match status" value="1"/>
</dbReference>
<dbReference type="GO" id="GO:0015944">
    <property type="term" value="P:formate oxidation"/>
    <property type="evidence" value="ECO:0007669"/>
    <property type="project" value="TreeGrafter"/>
</dbReference>
<evidence type="ECO:0000256" key="2">
    <source>
        <dbReference type="ARBA" id="ARBA00004651"/>
    </source>
</evidence>
<sequence length="378" mass="41035">MRSASLLLQRCWLAAALALAAAGVTAQQPPAEPVAGPPAGFVAPAEPKPDETNAQRAKSQPGNNAPFWRGVRESGHQEGFTSLPGVEKGVLIQRFVQYPGSRFTTAGEAWREVRNRWIIPYGGSLLLIALLAIVLFYWRRGAIGHGPEAETGRKIERFTPFERAAHWSNAAAFVVLAVSGIVMAFGKFFLLPWMGASLFGALTYGLKTLHNFAGPLFAVSLLIVFLTFVRDNLPRREDLAWLRRAGGLFGGAEVPSHRFNAGEKIVFWGGVLLLGGLVVGSGLVLDKLLPGLDYTRGEMQIAHMIHASAAVLMMAMFLGHIYLGTIGMRGAYRAMRDGEVDEAWAREHHALWEADIRAGRIPARRSRPAAAAGVPRQA</sequence>
<feature type="transmembrane region" description="Helical" evidence="14">
    <location>
        <begin position="167"/>
        <end position="189"/>
    </location>
</feature>
<keyword evidence="6" id="KW-0349">Heme</keyword>
<dbReference type="AlphaFoldDB" id="A0AAW9QJ08"/>
<feature type="chain" id="PRO_5043835825" evidence="15">
    <location>
        <begin position="27"/>
        <end position="378"/>
    </location>
</feature>
<evidence type="ECO:0000256" key="8">
    <source>
        <dbReference type="ARBA" id="ARBA00022723"/>
    </source>
</evidence>
<feature type="transmembrane region" description="Helical" evidence="14">
    <location>
        <begin position="265"/>
        <end position="285"/>
    </location>
</feature>
<gene>
    <name evidence="17" type="ORF">V4F39_25240</name>
</gene>
<keyword evidence="8" id="KW-0479">Metal-binding</keyword>
<keyword evidence="9" id="KW-0249">Electron transport</keyword>
<dbReference type="InterPro" id="IPR051817">
    <property type="entry name" value="FDH_cytochrome_b556_subunit"/>
</dbReference>
<dbReference type="EC" id="1.17.1.9" evidence="17"/>
<evidence type="ECO:0000256" key="5">
    <source>
        <dbReference type="ARBA" id="ARBA00022475"/>
    </source>
</evidence>
<feature type="transmembrane region" description="Helical" evidence="14">
    <location>
        <begin position="118"/>
        <end position="138"/>
    </location>
</feature>
<dbReference type="InterPro" id="IPR006471">
    <property type="entry name" value="Formate_DH_gsu"/>
</dbReference>
<dbReference type="GO" id="GO:0009055">
    <property type="term" value="F:electron transfer activity"/>
    <property type="evidence" value="ECO:0007669"/>
    <property type="project" value="InterPro"/>
</dbReference>
<keyword evidence="7 14" id="KW-0812">Transmembrane</keyword>
<evidence type="ECO:0000256" key="14">
    <source>
        <dbReference type="SAM" id="Phobius"/>
    </source>
</evidence>
<feature type="compositionally biased region" description="Polar residues" evidence="13">
    <location>
        <begin position="54"/>
        <end position="63"/>
    </location>
</feature>
<keyword evidence="10 14" id="KW-1133">Transmembrane helix</keyword>
<evidence type="ECO:0000256" key="1">
    <source>
        <dbReference type="ARBA" id="ARBA00001971"/>
    </source>
</evidence>
<dbReference type="Pfam" id="PF01292">
    <property type="entry name" value="Ni_hydr_CYTB"/>
    <property type="match status" value="1"/>
</dbReference>
<feature type="signal peptide" evidence="15">
    <location>
        <begin position="1"/>
        <end position="26"/>
    </location>
</feature>
<dbReference type="PANTHER" id="PTHR30074:SF6">
    <property type="entry name" value="FORMATE DEHYDROGENASE GAMMA SUBUNIT"/>
    <property type="match status" value="1"/>
</dbReference>
<feature type="region of interest" description="Disordered" evidence="13">
    <location>
        <begin position="28"/>
        <end position="70"/>
    </location>
</feature>